<dbReference type="GO" id="GO:0007165">
    <property type="term" value="P:signal transduction"/>
    <property type="evidence" value="ECO:0007669"/>
    <property type="project" value="InterPro"/>
</dbReference>
<dbReference type="SUPFAM" id="SSF47986">
    <property type="entry name" value="DEATH domain"/>
    <property type="match status" value="2"/>
</dbReference>
<dbReference type="Proteomes" id="UP000504635">
    <property type="component" value="Unplaced"/>
</dbReference>
<name>A0A6J2X9K4_SITOR</name>
<reference evidence="3" key="1">
    <citation type="submission" date="2025-08" db="UniProtKB">
        <authorList>
            <consortium name="RefSeq"/>
        </authorList>
    </citation>
    <scope>IDENTIFICATION</scope>
    <source>
        <tissue evidence="3">Gonads</tissue>
    </source>
</reference>
<dbReference type="Gene3D" id="1.10.533.10">
    <property type="entry name" value="Death Domain, Fas"/>
    <property type="match status" value="2"/>
</dbReference>
<dbReference type="PROSITE" id="PS50017">
    <property type="entry name" value="DEATH_DOMAIN"/>
    <property type="match status" value="1"/>
</dbReference>
<dbReference type="KEGG" id="soy:115876310"/>
<dbReference type="OrthoDB" id="100767at2759"/>
<sequence>MALTSVQYMDICNELVSSATNTSLNLLKHNFRDVINSNRRFCKIENIHSLFKVLEKRGILCVENGSILKHIIDLIAPNNQRIQTILNSNSRNTGVTRGTTRVIPPVSDDYIEQIHDLIRLEMGDKWKELARALKISEGIIDNLDSQHRGNIPEMVKEILENHLQRLKNNPHMWRSKLQQALVSARRTDLAERVDSILANSNAS</sequence>
<dbReference type="FunCoup" id="A0A6J2X9K4">
    <property type="interactions" value="41"/>
</dbReference>
<dbReference type="RefSeq" id="XP_030747902.1">
    <property type="nucleotide sequence ID" value="XM_030892042.1"/>
</dbReference>
<keyword evidence="2" id="KW-1185">Reference proteome</keyword>
<gene>
    <name evidence="3" type="primary">LOC115876310</name>
</gene>
<protein>
    <submittedName>
        <fullName evidence="3">Uncharacterized protein LOC115876310 isoform X1</fullName>
    </submittedName>
</protein>
<evidence type="ECO:0000313" key="2">
    <source>
        <dbReference type="Proteomes" id="UP000504635"/>
    </source>
</evidence>
<evidence type="ECO:0000313" key="3">
    <source>
        <dbReference type="RefSeq" id="XP_030747902.1"/>
    </source>
</evidence>
<dbReference type="InterPro" id="IPR000488">
    <property type="entry name" value="Death_dom"/>
</dbReference>
<proteinExistence type="predicted"/>
<dbReference type="CDD" id="cd01670">
    <property type="entry name" value="Death"/>
    <property type="match status" value="1"/>
</dbReference>
<dbReference type="Pfam" id="PF00531">
    <property type="entry name" value="Death"/>
    <property type="match status" value="1"/>
</dbReference>
<evidence type="ECO:0000259" key="1">
    <source>
        <dbReference type="PROSITE" id="PS50017"/>
    </source>
</evidence>
<dbReference type="InterPro" id="IPR011029">
    <property type="entry name" value="DEATH-like_dom_sf"/>
</dbReference>
<dbReference type="GeneID" id="115876310"/>
<dbReference type="AlphaFoldDB" id="A0A6J2X9K4"/>
<organism evidence="2 3">
    <name type="scientific">Sitophilus oryzae</name>
    <name type="common">Rice weevil</name>
    <name type="synonym">Curculio oryzae</name>
    <dbReference type="NCBI Taxonomy" id="7048"/>
    <lineage>
        <taxon>Eukaryota</taxon>
        <taxon>Metazoa</taxon>
        <taxon>Ecdysozoa</taxon>
        <taxon>Arthropoda</taxon>
        <taxon>Hexapoda</taxon>
        <taxon>Insecta</taxon>
        <taxon>Pterygota</taxon>
        <taxon>Neoptera</taxon>
        <taxon>Endopterygota</taxon>
        <taxon>Coleoptera</taxon>
        <taxon>Polyphaga</taxon>
        <taxon>Cucujiformia</taxon>
        <taxon>Curculionidae</taxon>
        <taxon>Dryophthorinae</taxon>
        <taxon>Sitophilus</taxon>
    </lineage>
</organism>
<feature type="domain" description="Death" evidence="1">
    <location>
        <begin position="111"/>
        <end position="197"/>
    </location>
</feature>
<accession>A0A6J2X9K4</accession>
<dbReference type="InParanoid" id="A0A6J2X9K4"/>